<dbReference type="Proteomes" id="UP000295620">
    <property type="component" value="Unassembled WGS sequence"/>
</dbReference>
<dbReference type="NCBIfam" id="TIGR02622">
    <property type="entry name" value="CDP_4_6_dhtase"/>
    <property type="match status" value="1"/>
</dbReference>
<dbReference type="RefSeq" id="WP_208112338.1">
    <property type="nucleotide sequence ID" value="NZ_SNYC01000004.1"/>
</dbReference>
<dbReference type="PANTHER" id="PTHR43000">
    <property type="entry name" value="DTDP-D-GLUCOSE 4,6-DEHYDRATASE-RELATED"/>
    <property type="match status" value="1"/>
</dbReference>
<reference evidence="2 3" key="1">
    <citation type="submission" date="2019-03" db="EMBL/GenBank/DDBJ databases">
        <title>Genomic Encyclopedia of Archaeal and Bacterial Type Strains, Phase II (KMG-II): from individual species to whole genera.</title>
        <authorList>
            <person name="Goeker M."/>
        </authorList>
    </citation>
    <scope>NUCLEOTIDE SEQUENCE [LARGE SCALE GENOMIC DNA]</scope>
    <source>
        <strain evidence="2 3">DSM 19035</strain>
    </source>
</reference>
<dbReference type="InterPro" id="IPR016040">
    <property type="entry name" value="NAD(P)-bd_dom"/>
</dbReference>
<dbReference type="Gene3D" id="3.90.25.10">
    <property type="entry name" value="UDP-galactose 4-epimerase, domain 1"/>
    <property type="match status" value="1"/>
</dbReference>
<accession>A0A4R6SX09</accession>
<proteinExistence type="predicted"/>
<dbReference type="AlphaFoldDB" id="A0A4R6SX09"/>
<protein>
    <submittedName>
        <fullName evidence="2">CDP-glucose 4,6-dehydratase</fullName>
    </submittedName>
</protein>
<evidence type="ECO:0000313" key="2">
    <source>
        <dbReference type="EMBL" id="TDQ09956.1"/>
    </source>
</evidence>
<dbReference type="Gene3D" id="3.40.50.720">
    <property type="entry name" value="NAD(P)-binding Rossmann-like Domain"/>
    <property type="match status" value="1"/>
</dbReference>
<keyword evidence="3" id="KW-1185">Reference proteome</keyword>
<dbReference type="SUPFAM" id="SSF51735">
    <property type="entry name" value="NAD(P)-binding Rossmann-fold domains"/>
    <property type="match status" value="1"/>
</dbReference>
<comment type="caution">
    <text evidence="2">The sequence shown here is derived from an EMBL/GenBank/DDBJ whole genome shotgun (WGS) entry which is preliminary data.</text>
</comment>
<dbReference type="EMBL" id="SNYC01000004">
    <property type="protein sequence ID" value="TDQ09956.1"/>
    <property type="molecule type" value="Genomic_DNA"/>
</dbReference>
<dbReference type="Pfam" id="PF16363">
    <property type="entry name" value="GDP_Man_Dehyd"/>
    <property type="match status" value="1"/>
</dbReference>
<evidence type="ECO:0000313" key="3">
    <source>
        <dbReference type="Proteomes" id="UP000295620"/>
    </source>
</evidence>
<organism evidence="2 3">
    <name type="scientific">Pedobacter metabolipauper</name>
    <dbReference type="NCBI Taxonomy" id="425513"/>
    <lineage>
        <taxon>Bacteria</taxon>
        <taxon>Pseudomonadati</taxon>
        <taxon>Bacteroidota</taxon>
        <taxon>Sphingobacteriia</taxon>
        <taxon>Sphingobacteriales</taxon>
        <taxon>Sphingobacteriaceae</taxon>
        <taxon>Pedobacter</taxon>
    </lineage>
</organism>
<dbReference type="InterPro" id="IPR013445">
    <property type="entry name" value="CDP_4_6_deHydtase"/>
</dbReference>
<sequence length="381" mass="43129">MNWKRIGQTIKQNGKSGNMSFFNIYRGKKVLITGHTGFKGSWLAIWLKELGADVYGYALAPYSEMDNFVTCRLSDEIHHMEGDVRDGEKLKNYFHKIKPDFAFHLAAQPLVLLSYQDPIGTFETNLMGTVNFFEAVRATPSVKAAVNVTTDKCYDNKEWVWGYRENDPMGGKDPYSASKGCSELITGSYQESFFKKEGTCNIASARAGNVIGGGDWAADRIIPDYFRAVKADSKLEIRNPYATRPWQHVLEPLSGYLNLGAELFLKGKIFSGGWNFGPEDTSNYSVKELIDQILLIDPRGGYHIPEGIDKLHEAVLLKLDISKAVNFLKWKPLLSFKETVHFTWKGYQQDIQQNGTTYNSRVEQIKEYSLKAIEKGINWAQ</sequence>
<evidence type="ECO:0000259" key="1">
    <source>
        <dbReference type="Pfam" id="PF16363"/>
    </source>
</evidence>
<dbReference type="InterPro" id="IPR036291">
    <property type="entry name" value="NAD(P)-bd_dom_sf"/>
</dbReference>
<name>A0A4R6SX09_9SPHI</name>
<feature type="domain" description="NAD(P)-binding" evidence="1">
    <location>
        <begin position="31"/>
        <end position="341"/>
    </location>
</feature>
<gene>
    <name evidence="2" type="ORF">ATK78_2115</name>
</gene>